<protein>
    <submittedName>
        <fullName evidence="1">Uncharacterized protein</fullName>
    </submittedName>
</protein>
<dbReference type="AlphaFoldDB" id="A0A382HD49"/>
<organism evidence="1">
    <name type="scientific">marine metagenome</name>
    <dbReference type="NCBI Taxonomy" id="408172"/>
    <lineage>
        <taxon>unclassified sequences</taxon>
        <taxon>metagenomes</taxon>
        <taxon>ecological metagenomes</taxon>
    </lineage>
</organism>
<reference evidence="1" key="1">
    <citation type="submission" date="2018-05" db="EMBL/GenBank/DDBJ databases">
        <authorList>
            <person name="Lanie J.A."/>
            <person name="Ng W.-L."/>
            <person name="Kazmierczak K.M."/>
            <person name="Andrzejewski T.M."/>
            <person name="Davidsen T.M."/>
            <person name="Wayne K.J."/>
            <person name="Tettelin H."/>
            <person name="Glass J.I."/>
            <person name="Rusch D."/>
            <person name="Podicherti R."/>
            <person name="Tsui H.-C.T."/>
            <person name="Winkler M.E."/>
        </authorList>
    </citation>
    <scope>NUCLEOTIDE SEQUENCE</scope>
</reference>
<gene>
    <name evidence="1" type="ORF">METZ01_LOCUS238054</name>
</gene>
<proteinExistence type="predicted"/>
<accession>A0A382HD49</accession>
<name>A0A382HD49_9ZZZZ</name>
<sequence length="33" mass="4040">MDFLKKKLDDKSIFWTEIDVSREGEQDFKLYTL</sequence>
<evidence type="ECO:0000313" key="1">
    <source>
        <dbReference type="EMBL" id="SVB85200.1"/>
    </source>
</evidence>
<dbReference type="EMBL" id="UINC01060568">
    <property type="protein sequence ID" value="SVB85200.1"/>
    <property type="molecule type" value="Genomic_DNA"/>
</dbReference>